<keyword evidence="2" id="KW-0614">Plasmid</keyword>
<name>A0A9N7LXR7_9MYCO</name>
<gene>
    <name evidence="2" type="ORF">NJB1907Z4_P0180</name>
</gene>
<keyword evidence="1" id="KW-1133">Transmembrane helix</keyword>
<geneLocation type="plasmid" evidence="2 3">
    <name>pMUM005</name>
</geneLocation>
<evidence type="ECO:0008006" key="4">
    <source>
        <dbReference type="Google" id="ProtNLM"/>
    </source>
</evidence>
<feature type="transmembrane region" description="Helical" evidence="1">
    <location>
        <begin position="69"/>
        <end position="89"/>
    </location>
</feature>
<evidence type="ECO:0000313" key="3">
    <source>
        <dbReference type="Proteomes" id="UP001058626"/>
    </source>
</evidence>
<proteinExistence type="predicted"/>
<protein>
    <recommendedName>
        <fullName evidence="4">Cardiolipin synthase N-terminal domain-containing protein</fullName>
    </recommendedName>
</protein>
<keyword evidence="1" id="KW-0472">Membrane</keyword>
<dbReference type="AlphaFoldDB" id="A0A9N7LXR7"/>
<dbReference type="EMBL" id="AP026368">
    <property type="protein sequence ID" value="BDN85366.1"/>
    <property type="molecule type" value="Genomic_DNA"/>
</dbReference>
<accession>A0A9N7LXR7</accession>
<reference evidence="2" key="1">
    <citation type="submission" date="2022-06" db="EMBL/GenBank/DDBJ databases">
        <title>Complete genome sequence of Mycobacterium pseudoshottsii NJB1907-Z4.</title>
        <authorList>
            <person name="Komine T."/>
            <person name="Fukano H."/>
            <person name="Wada S."/>
        </authorList>
    </citation>
    <scope>NUCLEOTIDE SEQUENCE</scope>
    <source>
        <strain evidence="2">NJB1907-Z4</strain>
        <plasmid evidence="2">pMUM005</plasmid>
    </source>
</reference>
<evidence type="ECO:0000313" key="2">
    <source>
        <dbReference type="EMBL" id="BDN85366.1"/>
    </source>
</evidence>
<dbReference type="Proteomes" id="UP001058626">
    <property type="component" value="Plasmid pMUM005"/>
</dbReference>
<sequence length="109" mass="12037">MECMGLSVPILQESGISECARLSSAPICNDLNHGLAMLVFGVPALAVWIMMAAWAMVDITKVRRDHRTRWLLLLVSCLPVVGACAWFIYRTTQKLRSSQGDLAKSDNSE</sequence>
<organism evidence="2 3">
    <name type="scientific">Mycobacterium pseudoshottsii</name>
    <dbReference type="NCBI Taxonomy" id="265949"/>
    <lineage>
        <taxon>Bacteria</taxon>
        <taxon>Bacillati</taxon>
        <taxon>Actinomycetota</taxon>
        <taxon>Actinomycetes</taxon>
        <taxon>Mycobacteriales</taxon>
        <taxon>Mycobacteriaceae</taxon>
        <taxon>Mycobacterium</taxon>
        <taxon>Mycobacterium ulcerans group</taxon>
    </lineage>
</organism>
<keyword evidence="1" id="KW-0812">Transmembrane</keyword>
<keyword evidence="3" id="KW-1185">Reference proteome</keyword>
<evidence type="ECO:0000256" key="1">
    <source>
        <dbReference type="SAM" id="Phobius"/>
    </source>
</evidence>
<feature type="transmembrane region" description="Helical" evidence="1">
    <location>
        <begin position="35"/>
        <end position="57"/>
    </location>
</feature>